<dbReference type="AlphaFoldDB" id="A0A8H7VAY9"/>
<keyword evidence="2" id="KW-1185">Reference proteome</keyword>
<accession>A0A8H7VAY9</accession>
<name>A0A8H7VAY9_9FUNG</name>
<proteinExistence type="predicted"/>
<organism evidence="1 2">
    <name type="scientific">Mucor saturninus</name>
    <dbReference type="NCBI Taxonomy" id="64648"/>
    <lineage>
        <taxon>Eukaryota</taxon>
        <taxon>Fungi</taxon>
        <taxon>Fungi incertae sedis</taxon>
        <taxon>Mucoromycota</taxon>
        <taxon>Mucoromycotina</taxon>
        <taxon>Mucoromycetes</taxon>
        <taxon>Mucorales</taxon>
        <taxon>Mucorineae</taxon>
        <taxon>Mucoraceae</taxon>
        <taxon>Mucor</taxon>
    </lineage>
</organism>
<gene>
    <name evidence="1" type="ORF">INT47_001992</name>
</gene>
<dbReference type="EMBL" id="JAEPRD010000014">
    <property type="protein sequence ID" value="KAG2209843.1"/>
    <property type="molecule type" value="Genomic_DNA"/>
</dbReference>
<evidence type="ECO:0000313" key="2">
    <source>
        <dbReference type="Proteomes" id="UP000603453"/>
    </source>
</evidence>
<evidence type="ECO:0000313" key="1">
    <source>
        <dbReference type="EMBL" id="KAG2209843.1"/>
    </source>
</evidence>
<comment type="caution">
    <text evidence="1">The sequence shown here is derived from an EMBL/GenBank/DDBJ whole genome shotgun (WGS) entry which is preliminary data.</text>
</comment>
<sequence>MNISSDLKDVVSKLRLKDALESNRLAINGIDPGIHSTALANCTSAKTNVISIKRYSVLNGLIKAENVALEDDYKASVLDITPTFLHGASLYKNHRRKRESRTKKGITTHPKQLQKDRLTRKIRSDIFLKKMISNQRKQVKSKIIVNFVGNWGGDATKIKDIIRSSLKPVISRLKAVENDMTLTVDEYGLTIHCNSCFKKMRLQCHR</sequence>
<reference evidence="1" key="1">
    <citation type="submission" date="2020-12" db="EMBL/GenBank/DDBJ databases">
        <title>Metabolic potential, ecology and presence of endohyphal bacteria is reflected in genomic diversity of Mucoromycotina.</title>
        <authorList>
            <person name="Muszewska A."/>
            <person name="Okrasinska A."/>
            <person name="Steczkiewicz K."/>
            <person name="Drgas O."/>
            <person name="Orlowska M."/>
            <person name="Perlinska-Lenart U."/>
            <person name="Aleksandrzak-Piekarczyk T."/>
            <person name="Szatraj K."/>
            <person name="Zielenkiewicz U."/>
            <person name="Pilsyk S."/>
            <person name="Malc E."/>
            <person name="Mieczkowski P."/>
            <person name="Kruszewska J.S."/>
            <person name="Biernat P."/>
            <person name="Pawlowska J."/>
        </authorList>
    </citation>
    <scope>NUCLEOTIDE SEQUENCE</scope>
    <source>
        <strain evidence="1">WA0000017839</strain>
    </source>
</reference>
<protein>
    <submittedName>
        <fullName evidence="1">Uncharacterized protein</fullName>
    </submittedName>
</protein>
<dbReference type="Proteomes" id="UP000603453">
    <property type="component" value="Unassembled WGS sequence"/>
</dbReference>